<dbReference type="Proteomes" id="UP000033774">
    <property type="component" value="Unassembled WGS sequence"/>
</dbReference>
<organism evidence="1 2">
    <name type="scientific">Elstera litoralis</name>
    <dbReference type="NCBI Taxonomy" id="552518"/>
    <lineage>
        <taxon>Bacteria</taxon>
        <taxon>Pseudomonadati</taxon>
        <taxon>Pseudomonadota</taxon>
        <taxon>Alphaproteobacteria</taxon>
        <taxon>Rhodospirillales</taxon>
        <taxon>Rhodospirillaceae</taxon>
        <taxon>Elstera</taxon>
    </lineage>
</organism>
<dbReference type="EMBL" id="LAJY01000422">
    <property type="protein sequence ID" value="KJV08881.1"/>
    <property type="molecule type" value="Genomic_DNA"/>
</dbReference>
<reference evidence="1 2" key="1">
    <citation type="submission" date="2015-03" db="EMBL/GenBank/DDBJ databases">
        <title>Draft genome sequence of Elstera litoralis.</title>
        <authorList>
            <person name="Rahalkar M.C."/>
            <person name="Dhakephalkar P.K."/>
            <person name="Pore S.D."/>
            <person name="Arora P."/>
            <person name="Kapse N.G."/>
            <person name="Pandit P.S."/>
        </authorList>
    </citation>
    <scope>NUCLEOTIDE SEQUENCE [LARGE SCALE GENOMIC DNA]</scope>
    <source>
        <strain evidence="1 2">Dia-1</strain>
    </source>
</reference>
<protein>
    <recommendedName>
        <fullName evidence="3">Tetratricopeptide repeat protein</fullName>
    </recommendedName>
</protein>
<gene>
    <name evidence="1" type="ORF">VZ95_14935</name>
</gene>
<proteinExistence type="predicted"/>
<name>A0A0F3IQ63_9PROT</name>
<evidence type="ECO:0008006" key="3">
    <source>
        <dbReference type="Google" id="ProtNLM"/>
    </source>
</evidence>
<comment type="caution">
    <text evidence="1">The sequence shown here is derived from an EMBL/GenBank/DDBJ whole genome shotgun (WGS) entry which is preliminary data.</text>
</comment>
<keyword evidence="2" id="KW-1185">Reference proteome</keyword>
<feature type="non-terminal residue" evidence="1">
    <location>
        <position position="196"/>
    </location>
</feature>
<evidence type="ECO:0000313" key="2">
    <source>
        <dbReference type="Proteomes" id="UP000033774"/>
    </source>
</evidence>
<accession>A0A0F3IQ63</accession>
<dbReference type="AlphaFoldDB" id="A0A0F3IQ63"/>
<dbReference type="RefSeq" id="WP_045776567.1">
    <property type="nucleotide sequence ID" value="NZ_LAJY01000422.1"/>
</dbReference>
<evidence type="ECO:0000313" key="1">
    <source>
        <dbReference type="EMBL" id="KJV08881.1"/>
    </source>
</evidence>
<sequence length="196" mass="21137">MGGCVTDPASGAGAMIRTPGTTVPEASVFEYRQKLASLPARDPAYQAILDRLADPARTAQTPENQRVLVYGYFARAQALTQLNPADYRGAANDYRRIMDQFDGSADAEIATTVARSFLNLGVIRLRLGGDAATSEKRALYDGALERAKVLTGDDAEEITATALFNKGLSLLFDAPQDRSIGFVTMDGLVSRFHESK</sequence>